<feature type="region of interest" description="Disordered" evidence="4">
    <location>
        <begin position="122"/>
        <end position="149"/>
    </location>
</feature>
<evidence type="ECO:0000313" key="7">
    <source>
        <dbReference type="EMBL" id="KAK5095854.1"/>
    </source>
</evidence>
<dbReference type="InterPro" id="IPR001870">
    <property type="entry name" value="B30.2/SPRY"/>
</dbReference>
<feature type="region of interest" description="Disordered" evidence="4">
    <location>
        <begin position="36"/>
        <end position="61"/>
    </location>
</feature>
<dbReference type="InterPro" id="IPR050618">
    <property type="entry name" value="Ubq-SigPath_Reg"/>
</dbReference>
<protein>
    <recommendedName>
        <fullName evidence="3">Protein FYV10</fullName>
    </recommendedName>
    <alternativeName>
        <fullName evidence="2">Protein fyv10</fullName>
    </alternativeName>
</protein>
<dbReference type="SUPFAM" id="SSF49899">
    <property type="entry name" value="Concanavalin A-like lectins/glucanases"/>
    <property type="match status" value="1"/>
</dbReference>
<evidence type="ECO:0000313" key="8">
    <source>
        <dbReference type="Proteomes" id="UP001345013"/>
    </source>
</evidence>
<dbReference type="PROSITE" id="PS50897">
    <property type="entry name" value="CTLH"/>
    <property type="match status" value="1"/>
</dbReference>
<feature type="domain" description="CTLH" evidence="6">
    <location>
        <begin position="433"/>
        <end position="488"/>
    </location>
</feature>
<feature type="region of interest" description="Disordered" evidence="4">
    <location>
        <begin position="405"/>
        <end position="430"/>
    </location>
</feature>
<keyword evidence="8" id="KW-1185">Reference proteome</keyword>
<feature type="domain" description="B30.2/SPRY" evidence="5">
    <location>
        <begin position="152"/>
        <end position="343"/>
    </location>
</feature>
<dbReference type="SMART" id="SM00668">
    <property type="entry name" value="CTLH"/>
    <property type="match status" value="1"/>
</dbReference>
<reference evidence="7 8" key="1">
    <citation type="submission" date="2023-08" db="EMBL/GenBank/DDBJ databases">
        <title>Black Yeasts Isolated from many extreme environments.</title>
        <authorList>
            <person name="Coleine C."/>
            <person name="Stajich J.E."/>
            <person name="Selbmann L."/>
        </authorList>
    </citation>
    <scope>NUCLEOTIDE SEQUENCE [LARGE SCALE GENOMIC DNA]</scope>
    <source>
        <strain evidence="7 8">CCFEE 5885</strain>
    </source>
</reference>
<dbReference type="Proteomes" id="UP001345013">
    <property type="component" value="Unassembled WGS sequence"/>
</dbReference>
<dbReference type="Pfam" id="PF00622">
    <property type="entry name" value="SPRY"/>
    <property type="match status" value="1"/>
</dbReference>
<comment type="function">
    <text evidence="1">Involved in the proteasome-dependent degradation of fructose-1,6-bisphosphatase.</text>
</comment>
<dbReference type="InterPro" id="IPR013320">
    <property type="entry name" value="ConA-like_dom_sf"/>
</dbReference>
<dbReference type="Gene3D" id="2.60.120.920">
    <property type="match status" value="1"/>
</dbReference>
<dbReference type="PROSITE" id="PS50188">
    <property type="entry name" value="B302_SPRY"/>
    <property type="match status" value="1"/>
</dbReference>
<gene>
    <name evidence="7" type="ORF">LTR24_002818</name>
</gene>
<evidence type="ECO:0000256" key="3">
    <source>
        <dbReference type="ARBA" id="ARBA00018741"/>
    </source>
</evidence>
<dbReference type="SMART" id="SM00449">
    <property type="entry name" value="SPRY"/>
    <property type="match status" value="1"/>
</dbReference>
<dbReference type="PROSITE" id="PS50896">
    <property type="entry name" value="LISH"/>
    <property type="match status" value="1"/>
</dbReference>
<evidence type="ECO:0000259" key="6">
    <source>
        <dbReference type="PROSITE" id="PS50897"/>
    </source>
</evidence>
<sequence>MADAGGSSTVRRSSYAGSANIPRRLSYASVVTGGQANASNNPTRSGALAHNSDLIPNNSYPPQYQADPKMYAREHDMSARRRGLSTTSQRPAIPPFCMPSYLEHSRYARKLEAAYEAKARALRDQDAGAASLRGSTRNSSSRARTPQSHRGMTYDVIESIPPIDDDVIPLPFKLSTTDKHQGLDLLNDHYDMRYSGVNGKDLEAASIRTDNPVSPQCGIYYYEVIIRNKSKDCAVAVGFSSSSFSLERLPGWEPQSWAYHGDDGKIYDGQPNGHTYRSGFGERDIIGCGIDFNKGSAFFTKNGHDLGVAFKDISFPSTPIFPCIGMKKHNGILISVNLGQSPFVYDVKNRLAEEEEKVSLQISKTRTDRLHQDQPNETSFLQELVAQFLSHGGYVETSRALSQQVQEERTALHGEGSPLPELQNTDTPDARPRQQIRHAILQGDIDTALAYMDEHFPGVLQAQSNHHILFHLRCRKFIELVLKAAEIDKLTDSLRKTKQSSNGVGHSSAVDDVFDQPMELDDEHQSSMNGSRKAAAESAEMDEYTQLTQQALEYGQTLKQEFGGSSQEHDKYLHDIFSLMPYFDPSPSQNGHLLDASGRTKVAEDLNSAILASLGRSPTAALETVWRQTEALIEVLSHDGGPAAFVNLQAVDHDR</sequence>
<proteinExistence type="predicted"/>
<dbReference type="InterPro" id="IPR043136">
    <property type="entry name" value="B30.2/SPRY_sf"/>
</dbReference>
<dbReference type="InterPro" id="IPR003877">
    <property type="entry name" value="SPRY_dom"/>
</dbReference>
<dbReference type="PANTHER" id="PTHR12864">
    <property type="entry name" value="RAN BINDING PROTEIN 9-RELATED"/>
    <property type="match status" value="1"/>
</dbReference>
<dbReference type="InterPro" id="IPR013144">
    <property type="entry name" value="CRA_dom"/>
</dbReference>
<dbReference type="SMART" id="SM00757">
    <property type="entry name" value="CRA"/>
    <property type="match status" value="1"/>
</dbReference>
<organism evidence="7 8">
    <name type="scientific">Lithohypha guttulata</name>
    <dbReference type="NCBI Taxonomy" id="1690604"/>
    <lineage>
        <taxon>Eukaryota</taxon>
        <taxon>Fungi</taxon>
        <taxon>Dikarya</taxon>
        <taxon>Ascomycota</taxon>
        <taxon>Pezizomycotina</taxon>
        <taxon>Eurotiomycetes</taxon>
        <taxon>Chaetothyriomycetidae</taxon>
        <taxon>Chaetothyriales</taxon>
        <taxon>Trichomeriaceae</taxon>
        <taxon>Lithohypha</taxon>
    </lineage>
</organism>
<name>A0ABR0KGW6_9EURO</name>
<dbReference type="InterPro" id="IPR006595">
    <property type="entry name" value="CTLH_C"/>
</dbReference>
<dbReference type="Pfam" id="PF10607">
    <property type="entry name" value="CTLH"/>
    <property type="match status" value="1"/>
</dbReference>
<accession>A0ABR0KGW6</accession>
<dbReference type="InterPro" id="IPR024964">
    <property type="entry name" value="CTLH/CRA"/>
</dbReference>
<evidence type="ECO:0000256" key="2">
    <source>
        <dbReference type="ARBA" id="ARBA00017917"/>
    </source>
</evidence>
<evidence type="ECO:0000256" key="4">
    <source>
        <dbReference type="SAM" id="MobiDB-lite"/>
    </source>
</evidence>
<feature type="compositionally biased region" description="Polar residues" evidence="4">
    <location>
        <begin position="133"/>
        <end position="149"/>
    </location>
</feature>
<evidence type="ECO:0000259" key="5">
    <source>
        <dbReference type="PROSITE" id="PS50188"/>
    </source>
</evidence>
<dbReference type="EMBL" id="JAVRRG010000025">
    <property type="protein sequence ID" value="KAK5095854.1"/>
    <property type="molecule type" value="Genomic_DNA"/>
</dbReference>
<dbReference type="InterPro" id="IPR006594">
    <property type="entry name" value="LisH"/>
</dbReference>
<evidence type="ECO:0000256" key="1">
    <source>
        <dbReference type="ARBA" id="ARBA00002343"/>
    </source>
</evidence>
<comment type="caution">
    <text evidence="7">The sequence shown here is derived from an EMBL/GenBank/DDBJ whole genome shotgun (WGS) entry which is preliminary data.</text>
</comment>